<dbReference type="EMBL" id="JABFTP020000001">
    <property type="protein sequence ID" value="KAL3266745.1"/>
    <property type="molecule type" value="Genomic_DNA"/>
</dbReference>
<evidence type="ECO:0000256" key="1">
    <source>
        <dbReference type="SAM" id="MobiDB-lite"/>
    </source>
</evidence>
<accession>A0ABD2MK63</accession>
<feature type="non-terminal residue" evidence="2">
    <location>
        <position position="1"/>
    </location>
</feature>
<protein>
    <submittedName>
        <fullName evidence="2">Uncharacterized protein</fullName>
    </submittedName>
</protein>
<dbReference type="Proteomes" id="UP001516400">
    <property type="component" value="Unassembled WGS sequence"/>
</dbReference>
<keyword evidence="3" id="KW-1185">Reference proteome</keyword>
<name>A0ABD2MK63_9CUCU</name>
<evidence type="ECO:0000313" key="2">
    <source>
        <dbReference type="EMBL" id="KAL3266745.1"/>
    </source>
</evidence>
<dbReference type="AlphaFoldDB" id="A0ABD2MK63"/>
<evidence type="ECO:0000313" key="3">
    <source>
        <dbReference type="Proteomes" id="UP001516400"/>
    </source>
</evidence>
<organism evidence="2 3">
    <name type="scientific">Cryptolaemus montrouzieri</name>
    <dbReference type="NCBI Taxonomy" id="559131"/>
    <lineage>
        <taxon>Eukaryota</taxon>
        <taxon>Metazoa</taxon>
        <taxon>Ecdysozoa</taxon>
        <taxon>Arthropoda</taxon>
        <taxon>Hexapoda</taxon>
        <taxon>Insecta</taxon>
        <taxon>Pterygota</taxon>
        <taxon>Neoptera</taxon>
        <taxon>Endopterygota</taxon>
        <taxon>Coleoptera</taxon>
        <taxon>Polyphaga</taxon>
        <taxon>Cucujiformia</taxon>
        <taxon>Coccinelloidea</taxon>
        <taxon>Coccinellidae</taxon>
        <taxon>Scymninae</taxon>
        <taxon>Scymnini</taxon>
        <taxon>Cryptolaemus</taxon>
    </lineage>
</organism>
<comment type="caution">
    <text evidence="2">The sequence shown here is derived from an EMBL/GenBank/DDBJ whole genome shotgun (WGS) entry which is preliminary data.</text>
</comment>
<reference evidence="2 3" key="1">
    <citation type="journal article" date="2021" name="BMC Biol.">
        <title>Horizontally acquired antibacterial genes associated with adaptive radiation of ladybird beetles.</title>
        <authorList>
            <person name="Li H.S."/>
            <person name="Tang X.F."/>
            <person name="Huang Y.H."/>
            <person name="Xu Z.Y."/>
            <person name="Chen M.L."/>
            <person name="Du X.Y."/>
            <person name="Qiu B.Y."/>
            <person name="Chen P.T."/>
            <person name="Zhang W."/>
            <person name="Slipinski A."/>
            <person name="Escalona H.E."/>
            <person name="Waterhouse R.M."/>
            <person name="Zwick A."/>
            <person name="Pang H."/>
        </authorList>
    </citation>
    <scope>NUCLEOTIDE SEQUENCE [LARGE SCALE GENOMIC DNA]</scope>
    <source>
        <strain evidence="2">SYSU2018</strain>
    </source>
</reference>
<sequence>TLYANTLKEYSQSVNISENSPAQVKESRVSTGDKDSDTGNWTVVPLRRRNQKSDRPTPVRGSNSNSTLTAAVRTSWIFVTGLNTSTSNEDIIQYQK</sequence>
<proteinExistence type="predicted"/>
<gene>
    <name evidence="2" type="ORF">HHI36_010906</name>
</gene>
<feature type="compositionally biased region" description="Basic and acidic residues" evidence="1">
    <location>
        <begin position="25"/>
        <end position="37"/>
    </location>
</feature>
<feature type="region of interest" description="Disordered" evidence="1">
    <location>
        <begin position="14"/>
        <end position="67"/>
    </location>
</feature>